<evidence type="ECO:0000256" key="1">
    <source>
        <dbReference type="SAM" id="MobiDB-lite"/>
    </source>
</evidence>
<dbReference type="GeneID" id="24423499"/>
<reference evidence="2 3" key="1">
    <citation type="journal article" date="2012" name="Nucleic Acids Res.">
        <title>Sequencing of the smallest Apicomplexan genome from the human pathogen Babesia microti.</title>
        <authorList>
            <person name="Cornillot E."/>
            <person name="Hadj-Kaddour K."/>
            <person name="Dassouli A."/>
            <person name="Noel B."/>
            <person name="Ranwez V."/>
            <person name="Vacherie B."/>
            <person name="Augagneur Y."/>
            <person name="Bres V."/>
            <person name="Duclos A."/>
            <person name="Randazzo S."/>
            <person name="Carcy B."/>
            <person name="Debierre-Grockiego F."/>
            <person name="Delbecq S."/>
            <person name="Moubri-Menage K."/>
            <person name="Shams-Eldin H."/>
            <person name="Usmani-Brown S."/>
            <person name="Bringaud F."/>
            <person name="Wincker P."/>
            <person name="Vivares C.P."/>
            <person name="Schwarz R.T."/>
            <person name="Schetters T.P."/>
            <person name="Krause P.J."/>
            <person name="Gorenflot A."/>
            <person name="Berry V."/>
            <person name="Barbe V."/>
            <person name="Ben Mamoun C."/>
        </authorList>
    </citation>
    <scope>NUCLEOTIDE SEQUENCE [LARGE SCALE GENOMIC DNA]</scope>
    <source>
        <strain evidence="2 3">RI</strain>
    </source>
</reference>
<dbReference type="VEuPathDB" id="PiroplasmaDB:BMR1_01G02135"/>
<feature type="compositionally biased region" description="Polar residues" evidence="1">
    <location>
        <begin position="240"/>
        <end position="254"/>
    </location>
</feature>
<evidence type="ECO:0000313" key="3">
    <source>
        <dbReference type="Proteomes" id="UP000002899"/>
    </source>
</evidence>
<accession>I7IPE2</accession>
<keyword evidence="3" id="KW-1185">Reference proteome</keyword>
<feature type="compositionally biased region" description="Polar residues" evidence="1">
    <location>
        <begin position="261"/>
        <end position="271"/>
    </location>
</feature>
<dbReference type="EMBL" id="FO082871">
    <property type="protein sequence ID" value="CCF72885.1"/>
    <property type="molecule type" value="Genomic_DNA"/>
</dbReference>
<evidence type="ECO:0000313" key="2">
    <source>
        <dbReference type="EMBL" id="CCF72885.1"/>
    </source>
</evidence>
<dbReference type="Proteomes" id="UP000002899">
    <property type="component" value="Chromosome I"/>
</dbReference>
<proteinExistence type="predicted"/>
<protein>
    <submittedName>
        <fullName evidence="2">Uncharacterized protein</fullName>
    </submittedName>
</protein>
<organism evidence="2 3">
    <name type="scientific">Babesia microti (strain RI)</name>
    <dbReference type="NCBI Taxonomy" id="1133968"/>
    <lineage>
        <taxon>Eukaryota</taxon>
        <taxon>Sar</taxon>
        <taxon>Alveolata</taxon>
        <taxon>Apicomplexa</taxon>
        <taxon>Aconoidasida</taxon>
        <taxon>Piroplasmida</taxon>
        <taxon>Babesiidae</taxon>
        <taxon>Babesia</taxon>
    </lineage>
</organism>
<name>I7IPE2_BABMR</name>
<reference evidence="2 3" key="2">
    <citation type="journal article" date="2013" name="PLoS ONE">
        <title>Whole genome mapping and re-organization of the nuclear and mitochondrial genomes of Babesia microti isolates.</title>
        <authorList>
            <person name="Cornillot E."/>
            <person name="Dassouli A."/>
            <person name="Garg A."/>
            <person name="Pachikara N."/>
            <person name="Randazzo S."/>
            <person name="Depoix D."/>
            <person name="Carcy B."/>
            <person name="Delbecq S."/>
            <person name="Frutos R."/>
            <person name="Silva J.C."/>
            <person name="Sutton R."/>
            <person name="Krause P.J."/>
            <person name="Mamoun C.B."/>
        </authorList>
    </citation>
    <scope>NUCLEOTIDE SEQUENCE [LARGE SCALE GENOMIC DNA]</scope>
    <source>
        <strain evidence="2 3">RI</strain>
    </source>
</reference>
<gene>
    <name evidence="2" type="ORF">BMR1_01G02135</name>
</gene>
<dbReference type="RefSeq" id="XP_012647494.1">
    <property type="nucleotide sequence ID" value="XM_012792040.1"/>
</dbReference>
<dbReference type="AlphaFoldDB" id="I7IPE2"/>
<feature type="region of interest" description="Disordered" evidence="1">
    <location>
        <begin position="234"/>
        <end position="271"/>
    </location>
</feature>
<sequence length="389" mass="43859">MNPYLMVHISTLRRVNNCLYATRCMNIFDSLVIVSYQSYPTIASASTSTDNSIFGNKMAKLSMDEFQEQAPSTYFKLKTIRRTKITPNFPNSAPLPTFGQLDGDKNCINKASWHLSPFDGCTLDQCNTYCNNGSCSYDNNTCNCQYESYDAHGNIKKFDDCLDCLYLESLEARKQLEIQKASAPNVQNNIAECCFNSDKQTSNKIERDAEDELPFIPYMELGSRTGCYVTPTRVDEKSDQSSNKSNEMSSNTIITHPPTEVNATNQKTDTGSKSFASIESYDEKTKFIKHVFAHASPISSFENDYSKFNGGRRHSDFVEFVITAPSTDTSKNNEKISHLDRAVQLQNEEMQLRSQVTDSLTKVLLDMPLNEYIKVIKSVLDEMTTTSPT</sequence>
<dbReference type="KEGG" id="bmic:BMR1_01G02135"/>
<reference evidence="2 3" key="3">
    <citation type="journal article" date="2016" name="Sci. Rep.">
        <title>Genome-wide diversity and gene expression profiling of Babesia microti isolates identify polymorphic genes that mediate host-pathogen interactions.</title>
        <authorList>
            <person name="Silva J.C."/>
            <person name="Cornillot E."/>
            <person name="McCracken C."/>
            <person name="Usmani-Brown S."/>
            <person name="Dwivedi A."/>
            <person name="Ifeonu O.O."/>
            <person name="Crabtree J."/>
            <person name="Gotia H.T."/>
            <person name="Virji A.Z."/>
            <person name="Reynes C."/>
            <person name="Colinge J."/>
            <person name="Kumar V."/>
            <person name="Lawres L."/>
            <person name="Pazzi J.E."/>
            <person name="Pablo J.V."/>
            <person name="Hung C."/>
            <person name="Brancato J."/>
            <person name="Kumari P."/>
            <person name="Orvis J."/>
            <person name="Tretina K."/>
            <person name="Chibucos M."/>
            <person name="Ott S."/>
            <person name="Sadzewicz L."/>
            <person name="Sengamalay N."/>
            <person name="Shetty A.C."/>
            <person name="Su Q."/>
            <person name="Tallon L."/>
            <person name="Fraser C.M."/>
            <person name="Frutos R."/>
            <person name="Molina D.M."/>
            <person name="Krause P.J."/>
            <person name="Ben Mamoun C."/>
        </authorList>
    </citation>
    <scope>NUCLEOTIDE SEQUENCE [LARGE SCALE GENOMIC DNA]</scope>
    <source>
        <strain evidence="2 3">RI</strain>
    </source>
</reference>